<comment type="pathway">
    <text evidence="2">Protein modification; protein ubiquitination.</text>
</comment>
<dbReference type="PROSITE" id="PS52046">
    <property type="entry name" value="ZF_C2HC_NPR"/>
    <property type="match status" value="1"/>
</dbReference>
<dbReference type="Proteomes" id="UP001140949">
    <property type="component" value="Unassembled WGS sequence"/>
</dbReference>
<evidence type="ECO:0000259" key="17">
    <source>
        <dbReference type="PROSITE" id="PS52046"/>
    </source>
</evidence>
<comment type="caution">
    <text evidence="18">The sequence shown here is derived from an EMBL/GenBank/DDBJ whole genome shotgun (WGS) entry which is preliminary data.</text>
</comment>
<keyword evidence="8" id="KW-0611">Plant defense</keyword>
<keyword evidence="7" id="KW-0833">Ubl conjugation pathway</keyword>
<evidence type="ECO:0000256" key="15">
    <source>
        <dbReference type="PROSITE-ProRule" id="PRU01391"/>
    </source>
</evidence>
<evidence type="ECO:0000256" key="7">
    <source>
        <dbReference type="ARBA" id="ARBA00022786"/>
    </source>
</evidence>
<reference evidence="18" key="1">
    <citation type="journal article" date="2023" name="GigaByte">
        <title>Genome assembly of the bearded iris, Iris pallida Lam.</title>
        <authorList>
            <person name="Bruccoleri R.E."/>
            <person name="Oakeley E.J."/>
            <person name="Faust A.M.E."/>
            <person name="Altorfer M."/>
            <person name="Dessus-Babus S."/>
            <person name="Burckhardt D."/>
            <person name="Oertli M."/>
            <person name="Naumann U."/>
            <person name="Petersen F."/>
            <person name="Wong J."/>
        </authorList>
    </citation>
    <scope>NUCLEOTIDE SEQUENCE</scope>
    <source>
        <strain evidence="18">GSM-AAB239-AS_SAM_17_03QT</strain>
    </source>
</reference>
<dbReference type="SUPFAM" id="SSF48403">
    <property type="entry name" value="Ankyrin repeat"/>
    <property type="match status" value="1"/>
</dbReference>
<evidence type="ECO:0000256" key="13">
    <source>
        <dbReference type="ARBA" id="ARBA00044947"/>
    </source>
</evidence>
<sequence>MEDSINSCISMEAFFDSSSSSPNHHPADVEALRRLSDSLSSLLLLSPSDSFSDLTIAVRSTDPPRDLAVHRCILSARSPFFRRLLLLPDAAERLDLGEVLLGFDVGFDALVLVMGYLYSGKVGPLPRGVCECADEDCRHVACRPAVEFMAQVLFAASVFEISELVSLFQRHLLGILEKVTIDNLPMILSVANMCNNACPRLYAKCFEIVVTSNLDAVTLEKSLPPNIVESVMDSRSVLGLQGPEITSFPSNHVMNIYKALDSDDIQLVEWLLEEGHTTLDEACALHYAIAHCNTKITAKLLNLGLADVNHINLRGYTVLHIAAMQKEPEIIMSLLTKGARPSDLTSDGRKAIQISKRLTRAVDYCRPAEQGKASSKDRLCIDILEQAETKDPFLKEDSVSVPMAASDLLQELLYLENRVGLAKLLYPVEAKVAMDNAHVDGTLEFSLSPTSDITTGNQRTAVILNELPFKIKEEHISRMRALARTVELGMRYFPRCAEVLSKIMDDDYSDLSYPEQNTTEGRKQRYLELQDEMKKAFDEDKQKLDGSFLVQNHLNYQEGLEPSLLGNVRKIPPLITVYL</sequence>
<dbReference type="PANTHER" id="PTHR46475">
    <property type="entry name" value="REGULATORY PROTEIN NPR3"/>
    <property type="match status" value="1"/>
</dbReference>
<dbReference type="PROSITE" id="PS50297">
    <property type="entry name" value="ANK_REP_REGION"/>
    <property type="match status" value="1"/>
</dbReference>
<name>A0AAX6G2V1_IRIPA</name>
<evidence type="ECO:0000256" key="3">
    <source>
        <dbReference type="ARBA" id="ARBA00022490"/>
    </source>
</evidence>
<protein>
    <submittedName>
        <fullName evidence="18">Regulatory protein NPR1 isoform X1</fullName>
    </submittedName>
</protein>
<keyword evidence="5" id="KW-0677">Repeat</keyword>
<dbReference type="GO" id="GO:0016604">
    <property type="term" value="C:nuclear body"/>
    <property type="evidence" value="ECO:0007669"/>
    <property type="project" value="UniProtKB-SubCell"/>
</dbReference>
<feature type="domain" description="C2HC NPR-type" evidence="17">
    <location>
        <begin position="129"/>
        <end position="143"/>
    </location>
</feature>
<evidence type="ECO:0000256" key="4">
    <source>
        <dbReference type="ARBA" id="ARBA00022723"/>
    </source>
</evidence>
<dbReference type="Gene3D" id="3.30.710.10">
    <property type="entry name" value="Potassium Channel Kv1.1, Chain A"/>
    <property type="match status" value="1"/>
</dbReference>
<evidence type="ECO:0000256" key="12">
    <source>
        <dbReference type="ARBA" id="ARBA00034306"/>
    </source>
</evidence>
<organism evidence="18 19">
    <name type="scientific">Iris pallida</name>
    <name type="common">Sweet iris</name>
    <dbReference type="NCBI Taxonomy" id="29817"/>
    <lineage>
        <taxon>Eukaryota</taxon>
        <taxon>Viridiplantae</taxon>
        <taxon>Streptophyta</taxon>
        <taxon>Embryophyta</taxon>
        <taxon>Tracheophyta</taxon>
        <taxon>Spermatophyta</taxon>
        <taxon>Magnoliopsida</taxon>
        <taxon>Liliopsida</taxon>
        <taxon>Asparagales</taxon>
        <taxon>Iridaceae</taxon>
        <taxon>Iridoideae</taxon>
        <taxon>Irideae</taxon>
        <taxon>Iris</taxon>
    </lineage>
</organism>
<dbReference type="PROSITE" id="PS50088">
    <property type="entry name" value="ANK_REPEAT"/>
    <property type="match status" value="1"/>
</dbReference>
<dbReference type="InterPro" id="IPR002110">
    <property type="entry name" value="Ankyrin_rpt"/>
</dbReference>
<evidence type="ECO:0000256" key="1">
    <source>
        <dbReference type="ARBA" id="ARBA00004496"/>
    </source>
</evidence>
<dbReference type="InterPro" id="IPR057250">
    <property type="entry name" value="Znf_C2HC_NPR-type"/>
</dbReference>
<keyword evidence="19" id="KW-1185">Reference proteome</keyword>
<evidence type="ECO:0000256" key="10">
    <source>
        <dbReference type="ARBA" id="ARBA00023043"/>
    </source>
</evidence>
<dbReference type="GO" id="GO:0009862">
    <property type="term" value="P:systemic acquired resistance, salicylic acid mediated signaling pathway"/>
    <property type="evidence" value="ECO:0007669"/>
    <property type="project" value="InterPro"/>
</dbReference>
<keyword evidence="10 14" id="KW-0040">ANK repeat</keyword>
<evidence type="ECO:0000256" key="6">
    <source>
        <dbReference type="ARBA" id="ARBA00022771"/>
    </source>
</evidence>
<keyword evidence="4" id="KW-0479">Metal-binding</keyword>
<dbReference type="EMBL" id="JANAVB010023799">
    <property type="protein sequence ID" value="KAJ6823019.1"/>
    <property type="molecule type" value="Genomic_DNA"/>
</dbReference>
<evidence type="ECO:0000256" key="14">
    <source>
        <dbReference type="PROSITE-ProRule" id="PRU00023"/>
    </source>
</evidence>
<evidence type="ECO:0000259" key="16">
    <source>
        <dbReference type="PROSITE" id="PS50097"/>
    </source>
</evidence>
<keyword evidence="6 15" id="KW-0863">Zinc-finger</keyword>
<dbReference type="InterPro" id="IPR021094">
    <property type="entry name" value="NPR1/NIM1-like_C"/>
</dbReference>
<evidence type="ECO:0000256" key="8">
    <source>
        <dbReference type="ARBA" id="ARBA00022821"/>
    </source>
</evidence>
<evidence type="ECO:0000256" key="11">
    <source>
        <dbReference type="ARBA" id="ARBA00023242"/>
    </source>
</evidence>
<dbReference type="InterPro" id="IPR036770">
    <property type="entry name" value="Ankyrin_rpt-contain_sf"/>
</dbReference>
<keyword evidence="9" id="KW-0862">Zinc</keyword>
<dbReference type="Gene3D" id="1.25.40.20">
    <property type="entry name" value="Ankyrin repeat-containing domain"/>
    <property type="match status" value="1"/>
</dbReference>
<proteinExistence type="inferred from homology"/>
<dbReference type="InterPro" id="IPR000210">
    <property type="entry name" value="BTB/POZ_dom"/>
</dbReference>
<dbReference type="FunFam" id="1.25.40.20:FF:000239">
    <property type="entry name" value="BTB/POZ domain and ankyrin repeat-containing protein NPR1"/>
    <property type="match status" value="1"/>
</dbReference>
<accession>A0AAX6G2V1</accession>
<dbReference type="GO" id="GO:0050832">
    <property type="term" value="P:defense response to fungus"/>
    <property type="evidence" value="ECO:0007669"/>
    <property type="project" value="TreeGrafter"/>
</dbReference>
<dbReference type="GO" id="GO:2000022">
    <property type="term" value="P:regulation of jasmonic acid mediated signaling pathway"/>
    <property type="evidence" value="ECO:0007669"/>
    <property type="project" value="InterPro"/>
</dbReference>
<keyword evidence="3" id="KW-0963">Cytoplasm</keyword>
<reference evidence="18" key="2">
    <citation type="submission" date="2023-04" db="EMBL/GenBank/DDBJ databases">
        <authorList>
            <person name="Bruccoleri R.E."/>
            <person name="Oakeley E.J."/>
            <person name="Faust A.-M."/>
            <person name="Dessus-Babus S."/>
            <person name="Altorfer M."/>
            <person name="Burckhardt D."/>
            <person name="Oertli M."/>
            <person name="Naumann U."/>
            <person name="Petersen F."/>
            <person name="Wong J."/>
        </authorList>
    </citation>
    <scope>NUCLEOTIDE SEQUENCE</scope>
    <source>
        <strain evidence="18">GSM-AAB239-AS_SAM_17_03QT</strain>
        <tissue evidence="18">Leaf</tissue>
    </source>
</reference>
<comment type="caution">
    <text evidence="15">Lacks conserved residue(s) required for the propagation of feature annotation.</text>
</comment>
<evidence type="ECO:0000313" key="19">
    <source>
        <dbReference type="Proteomes" id="UP001140949"/>
    </source>
</evidence>
<dbReference type="PANTHER" id="PTHR46475:SF1">
    <property type="entry name" value="REGULATORY PROTEIN NPR2"/>
    <property type="match status" value="1"/>
</dbReference>
<evidence type="ECO:0000256" key="2">
    <source>
        <dbReference type="ARBA" id="ARBA00004906"/>
    </source>
</evidence>
<dbReference type="GO" id="GO:2000031">
    <property type="term" value="P:regulation of salicylic acid mediated signaling pathway"/>
    <property type="evidence" value="ECO:0007669"/>
    <property type="project" value="InterPro"/>
</dbReference>
<dbReference type="SUPFAM" id="SSF54695">
    <property type="entry name" value="POZ domain"/>
    <property type="match status" value="1"/>
</dbReference>
<dbReference type="Pfam" id="PF00651">
    <property type="entry name" value="BTB"/>
    <property type="match status" value="1"/>
</dbReference>
<dbReference type="InterPro" id="IPR024228">
    <property type="entry name" value="NPR_central_dom"/>
</dbReference>
<comment type="subcellular location">
    <subcellularLocation>
        <location evidence="1">Cytoplasm</location>
    </subcellularLocation>
    <subcellularLocation>
        <location evidence="12">Nucleus</location>
        <location evidence="12">Nuclear body</location>
    </subcellularLocation>
</comment>
<feature type="repeat" description="ANK" evidence="14">
    <location>
        <begin position="314"/>
        <end position="346"/>
    </location>
</feature>
<evidence type="ECO:0000313" key="18">
    <source>
        <dbReference type="EMBL" id="KAJ6823019.1"/>
    </source>
</evidence>
<dbReference type="Pfam" id="PF12313">
    <property type="entry name" value="NPR1_like_C"/>
    <property type="match status" value="1"/>
</dbReference>
<dbReference type="CDD" id="cd18310">
    <property type="entry name" value="BTB_POZ_NPR_plant"/>
    <property type="match status" value="1"/>
</dbReference>
<dbReference type="Pfam" id="PF12796">
    <property type="entry name" value="Ank_2"/>
    <property type="match status" value="1"/>
</dbReference>
<evidence type="ECO:0000256" key="9">
    <source>
        <dbReference type="ARBA" id="ARBA00022833"/>
    </source>
</evidence>
<dbReference type="InterPro" id="IPR011333">
    <property type="entry name" value="SKP1/BTB/POZ_sf"/>
</dbReference>
<dbReference type="GO" id="GO:0005737">
    <property type="term" value="C:cytoplasm"/>
    <property type="evidence" value="ECO:0007669"/>
    <property type="project" value="UniProtKB-SubCell"/>
</dbReference>
<dbReference type="SMART" id="SM00248">
    <property type="entry name" value="ANK"/>
    <property type="match status" value="2"/>
</dbReference>
<dbReference type="AlphaFoldDB" id="A0AAX6G2V1"/>
<dbReference type="GO" id="GO:0008270">
    <property type="term" value="F:zinc ion binding"/>
    <property type="evidence" value="ECO:0007669"/>
    <property type="project" value="UniProtKB-KW"/>
</dbReference>
<dbReference type="Pfam" id="PF11900">
    <property type="entry name" value="DUF3420"/>
    <property type="match status" value="1"/>
</dbReference>
<evidence type="ECO:0000256" key="5">
    <source>
        <dbReference type="ARBA" id="ARBA00022737"/>
    </source>
</evidence>
<comment type="similarity">
    <text evidence="13">Belongs to the plant 'ANKYRIN-BTB/POZ' family. 'NPR1-like' subfamily.</text>
</comment>
<feature type="domain" description="BTB" evidence="16">
    <location>
        <begin position="52"/>
        <end position="126"/>
    </location>
</feature>
<dbReference type="PROSITE" id="PS50097">
    <property type="entry name" value="BTB"/>
    <property type="match status" value="1"/>
</dbReference>
<dbReference type="SMART" id="SM00225">
    <property type="entry name" value="BTB"/>
    <property type="match status" value="1"/>
</dbReference>
<dbReference type="InterPro" id="IPR044292">
    <property type="entry name" value="NPR"/>
</dbReference>
<keyword evidence="11" id="KW-0539">Nucleus</keyword>
<gene>
    <name evidence="18" type="ORF">M6B38_386355</name>
</gene>
<dbReference type="GO" id="GO:0042742">
    <property type="term" value="P:defense response to bacterium"/>
    <property type="evidence" value="ECO:0007669"/>
    <property type="project" value="UniProtKB-ARBA"/>
</dbReference>